<accession>A0ABS9CP91</accession>
<dbReference type="InterPro" id="IPR050742">
    <property type="entry name" value="Helicase_Restrict-Modif_Enz"/>
</dbReference>
<dbReference type="RefSeq" id="WP_235323989.1">
    <property type="nucleotide sequence ID" value="NZ_JAFBIT010000003.1"/>
</dbReference>
<keyword evidence="2" id="KW-0378">Hydrolase</keyword>
<dbReference type="Gene3D" id="3.40.50.300">
    <property type="entry name" value="P-loop containing nucleotide triphosphate hydrolases"/>
    <property type="match status" value="2"/>
</dbReference>
<keyword evidence="3" id="KW-1185">Reference proteome</keyword>
<dbReference type="GO" id="GO:0004386">
    <property type="term" value="F:helicase activity"/>
    <property type="evidence" value="ECO:0007669"/>
    <property type="project" value="UniProtKB-KW"/>
</dbReference>
<proteinExistence type="predicted"/>
<evidence type="ECO:0000259" key="1">
    <source>
        <dbReference type="Pfam" id="PF04851"/>
    </source>
</evidence>
<evidence type="ECO:0000313" key="3">
    <source>
        <dbReference type="Proteomes" id="UP001299220"/>
    </source>
</evidence>
<comment type="caution">
    <text evidence="2">The sequence shown here is derived from an EMBL/GenBank/DDBJ whole genome shotgun (WGS) entry which is preliminary data.</text>
</comment>
<protein>
    <submittedName>
        <fullName evidence="2">DEAD/DEAH box helicase family protein</fullName>
    </submittedName>
</protein>
<name>A0ABS9CP91_9FIRM</name>
<evidence type="ECO:0000313" key="2">
    <source>
        <dbReference type="EMBL" id="MCF2652961.1"/>
    </source>
</evidence>
<feature type="domain" description="Helicase/UvrB N-terminal" evidence="1">
    <location>
        <begin position="20"/>
        <end position="228"/>
    </location>
</feature>
<keyword evidence="2" id="KW-0547">Nucleotide-binding</keyword>
<keyword evidence="2" id="KW-0347">Helicase</keyword>
<sequence length="882" mass="101264">MNNHFPQYTTDYISGVMSLRKPQTQSLKILEEIVNTVQLRKAMNLKAALGAVHAMYPICSDFERDFMSLTFALATGVGKTRLMGAFIAHLYTQHNIRNFFVVAPNTTIYEKLKKDLSDSNSEKYVFRGLGCFVTAPQIITDDDYREKTISLFESDVHIFVYNIDKFNKEGANMKKVNELIGNSFYQYLSELPDLVLIMDESHHYRAEKGAQALNELHPLLGLELTATPLVTQGSKQIPFKNVVYEYPLSKAIEDGYTRTPYAVTRSDIDFYNFGDEQLDKMMLLDGIACHENTKRKLEVYAANHGKRLVKPFMLVVCKDTDHAAWVEKFVKSDEFRGGAYRNKTIIVHSKQKGSETEANTRLLLDVENPENPVEIVIHVNMLKEGWDVNNLYTIVPLRTAASKILREQMVGRGLRLPYGERTGDKDVDAVMLTAHDKFNDILAEAQKGDSIFKAGNIIKAEEIVPEQVAYTQLAIETEPETNLQKAYEHTQLQKTAATDALLKKAAEIISTEVTQHIQHTPAHTVTPAQAQQIVETVKQKVSEDKDLGDVFKENENPLAAWMLYQTEETHRAAVSKFIPIPRIKVTDTGVEEYVFVDFDLDMTEFTHVPIKNELLVQNLEDMQDRQRIKGDAIDFDGYNPKKVILEQLRKKPEIDYEKCSKLLFKLITQVCDHYESRYGTNGMQNIIMMYKRDIGNKIYKQMLQHFYCENGFLQEEVVGTRDYNLQQSYSYIERVNLFSAYTEKIQSVLFDGIKKGVFDRAKFDSHPELLLARVLEYDTDVQNWLRPAPLEFNITYNHGHSYEPDFVVETESVIYLVEVKGEDKLNDPDVIAKKKRGIQYCEVASRWGKANGYKEWRYLFIPSKQVMPNSSFMQLAGRFKEV</sequence>
<dbReference type="EMBL" id="JAFBIT010000003">
    <property type="protein sequence ID" value="MCF2652961.1"/>
    <property type="molecule type" value="Genomic_DNA"/>
</dbReference>
<keyword evidence="2" id="KW-0067">ATP-binding</keyword>
<dbReference type="InterPro" id="IPR006935">
    <property type="entry name" value="Helicase/UvrB_N"/>
</dbReference>
<dbReference type="Proteomes" id="UP001299220">
    <property type="component" value="Unassembled WGS sequence"/>
</dbReference>
<dbReference type="InterPro" id="IPR027417">
    <property type="entry name" value="P-loop_NTPase"/>
</dbReference>
<dbReference type="PANTHER" id="PTHR47396">
    <property type="entry name" value="TYPE I RESTRICTION ENZYME ECOKI R PROTEIN"/>
    <property type="match status" value="1"/>
</dbReference>
<reference evidence="2 3" key="1">
    <citation type="submission" date="2020-12" db="EMBL/GenBank/DDBJ databases">
        <title>Whole genome sequences of gut porcine anaerobes.</title>
        <authorList>
            <person name="Kubasova T."/>
            <person name="Jahodarova E."/>
            <person name="Rychlik I."/>
        </authorList>
    </citation>
    <scope>NUCLEOTIDE SEQUENCE [LARGE SCALE GENOMIC DNA]</scope>
    <source>
        <strain evidence="2 3">An867</strain>
    </source>
</reference>
<dbReference type="PANTHER" id="PTHR47396:SF1">
    <property type="entry name" value="ATP-DEPENDENT HELICASE IRC3-RELATED"/>
    <property type="match status" value="1"/>
</dbReference>
<dbReference type="Pfam" id="PF04851">
    <property type="entry name" value="ResIII"/>
    <property type="match status" value="1"/>
</dbReference>
<dbReference type="SUPFAM" id="SSF52540">
    <property type="entry name" value="P-loop containing nucleoside triphosphate hydrolases"/>
    <property type="match status" value="2"/>
</dbReference>
<organism evidence="2 3">
    <name type="scientific">Anaeromassilibacillus senegalensis</name>
    <dbReference type="NCBI Taxonomy" id="1673717"/>
    <lineage>
        <taxon>Bacteria</taxon>
        <taxon>Bacillati</taxon>
        <taxon>Bacillota</taxon>
        <taxon>Clostridia</taxon>
        <taxon>Eubacteriales</taxon>
        <taxon>Acutalibacteraceae</taxon>
        <taxon>Anaeromassilibacillus</taxon>
    </lineage>
</organism>
<gene>
    <name evidence="2" type="ORF">JQM67_10145</name>
</gene>